<dbReference type="GO" id="GO:0006631">
    <property type="term" value="P:fatty acid metabolic process"/>
    <property type="evidence" value="ECO:0007669"/>
    <property type="project" value="InterPro"/>
</dbReference>
<dbReference type="GO" id="GO:0016616">
    <property type="term" value="F:oxidoreductase activity, acting on the CH-OH group of donors, NAD or NADP as acceptor"/>
    <property type="evidence" value="ECO:0007669"/>
    <property type="project" value="InterPro"/>
</dbReference>
<proteinExistence type="predicted"/>
<dbReference type="FunFam" id="3.40.50.720:FF:000009">
    <property type="entry name" value="Fatty oxidation complex, alpha subunit"/>
    <property type="match status" value="1"/>
</dbReference>
<dbReference type="AlphaFoldDB" id="A0A0F9IS64"/>
<comment type="caution">
    <text evidence="4">The sequence shown here is derived from an EMBL/GenBank/DDBJ whole genome shotgun (WGS) entry which is preliminary data.</text>
</comment>
<dbReference type="InterPro" id="IPR036291">
    <property type="entry name" value="NAD(P)-bd_dom_sf"/>
</dbReference>
<dbReference type="SUPFAM" id="SSF51735">
    <property type="entry name" value="NAD(P)-binding Rossmann-fold domains"/>
    <property type="match status" value="1"/>
</dbReference>
<dbReference type="Pfam" id="PF00725">
    <property type="entry name" value="3HCDH"/>
    <property type="match status" value="1"/>
</dbReference>
<feature type="domain" description="3-hydroxyacyl-CoA dehydrogenase NAD binding" evidence="3">
    <location>
        <begin position="3"/>
        <end position="169"/>
    </location>
</feature>
<sequence>MKNVVVIGVGLMGTGIAQVSLMAGYNVTMVDLTREILDKAVTNITTGLNKLESKGVLKAADTLSRLNADLDPASAVKEADYIVEAVVEDMDVKKKIFSICDKNAPAHAIIASNTSTMSITEISAATNRQDKCIGMHFFNPAPLMRLIEVIAGEQTSEESMEIGVKVSESLPCLRGDRYIAKVLKDRPGFIVNRLNSPGGIYMNYLLDTCLEKGIPFESLDADFGSRGPMSPLVLSDYTGIDTGYHVRNYYADTLHEDFRPGKVVTKMFNEGNLGRKTGKGFYDWSKGRPQPDFSNIKKAGLVEPGIGLAIRLNEGCRILEEGIASGWKVIDDANMAGMNFPGPFDYGIKNWQNLVKILEDFAEKIGSEYLKPCELFKSGKFVDMK</sequence>
<evidence type="ECO:0000313" key="4">
    <source>
        <dbReference type="EMBL" id="KKM22744.1"/>
    </source>
</evidence>
<reference evidence="4" key="1">
    <citation type="journal article" date="2015" name="Nature">
        <title>Complex archaea that bridge the gap between prokaryotes and eukaryotes.</title>
        <authorList>
            <person name="Spang A."/>
            <person name="Saw J.H."/>
            <person name="Jorgensen S.L."/>
            <person name="Zaremba-Niedzwiedzka K."/>
            <person name="Martijn J."/>
            <person name="Lind A.E."/>
            <person name="van Eijk R."/>
            <person name="Schleper C."/>
            <person name="Guy L."/>
            <person name="Ettema T.J."/>
        </authorList>
    </citation>
    <scope>NUCLEOTIDE SEQUENCE</scope>
</reference>
<evidence type="ECO:0008006" key="5">
    <source>
        <dbReference type="Google" id="ProtNLM"/>
    </source>
</evidence>
<dbReference type="SUPFAM" id="SSF48179">
    <property type="entry name" value="6-phosphogluconate dehydrogenase C-terminal domain-like"/>
    <property type="match status" value="1"/>
</dbReference>
<evidence type="ECO:0000259" key="3">
    <source>
        <dbReference type="Pfam" id="PF02737"/>
    </source>
</evidence>
<dbReference type="Pfam" id="PF02737">
    <property type="entry name" value="3HCDH_N"/>
    <property type="match status" value="1"/>
</dbReference>
<dbReference type="InterPro" id="IPR008927">
    <property type="entry name" value="6-PGluconate_DH-like_C_sf"/>
</dbReference>
<organism evidence="4">
    <name type="scientific">marine sediment metagenome</name>
    <dbReference type="NCBI Taxonomy" id="412755"/>
    <lineage>
        <taxon>unclassified sequences</taxon>
        <taxon>metagenomes</taxon>
        <taxon>ecological metagenomes</taxon>
    </lineage>
</organism>
<dbReference type="Gene3D" id="3.40.50.720">
    <property type="entry name" value="NAD(P)-binding Rossmann-like Domain"/>
    <property type="match status" value="1"/>
</dbReference>
<evidence type="ECO:0000259" key="2">
    <source>
        <dbReference type="Pfam" id="PF00725"/>
    </source>
</evidence>
<dbReference type="PANTHER" id="PTHR48075:SF5">
    <property type="entry name" value="3-HYDROXYBUTYRYL-COA DEHYDROGENASE"/>
    <property type="match status" value="1"/>
</dbReference>
<feature type="domain" description="3-hydroxyacyl-CoA dehydrogenase C-terminal" evidence="2">
    <location>
        <begin position="188"/>
        <end position="284"/>
    </location>
</feature>
<dbReference type="GO" id="GO:0070403">
    <property type="term" value="F:NAD+ binding"/>
    <property type="evidence" value="ECO:0007669"/>
    <property type="project" value="InterPro"/>
</dbReference>
<dbReference type="Gene3D" id="1.10.1040.50">
    <property type="match status" value="1"/>
</dbReference>
<dbReference type="InterPro" id="IPR006108">
    <property type="entry name" value="3HC_DH_C"/>
</dbReference>
<name>A0A0F9IS64_9ZZZZ</name>
<evidence type="ECO:0000256" key="1">
    <source>
        <dbReference type="ARBA" id="ARBA00023002"/>
    </source>
</evidence>
<keyword evidence="1" id="KW-0560">Oxidoreductase</keyword>
<dbReference type="PANTHER" id="PTHR48075">
    <property type="entry name" value="3-HYDROXYACYL-COA DEHYDROGENASE FAMILY PROTEIN"/>
    <property type="match status" value="1"/>
</dbReference>
<protein>
    <recommendedName>
        <fullName evidence="5">3-hydroxyacyl-CoA dehydrogenase NAD binding domain-containing protein</fullName>
    </recommendedName>
</protein>
<gene>
    <name evidence="4" type="ORF">LCGC14_1622190</name>
</gene>
<accession>A0A0F9IS64</accession>
<dbReference type="InterPro" id="IPR006176">
    <property type="entry name" value="3-OHacyl-CoA_DH_NAD-bd"/>
</dbReference>
<dbReference type="EMBL" id="LAZR01013268">
    <property type="protein sequence ID" value="KKM22744.1"/>
    <property type="molecule type" value="Genomic_DNA"/>
</dbReference>